<sequence>MQKGRKNLLPWMGQETAKGWRLHAYLGQEHAPQITDISWSPANENKNLDILSGTSMALCDLILREELPLHWTLAQVLQTPSRL</sequence>
<gene>
    <name evidence="1" type="ORF">GUJ93_ZPchr0006g41510</name>
</gene>
<dbReference type="EMBL" id="JAAALK010000283">
    <property type="protein sequence ID" value="KAG8075244.1"/>
    <property type="molecule type" value="Genomic_DNA"/>
</dbReference>
<dbReference type="AlphaFoldDB" id="A0A8J5W4A6"/>
<organism evidence="1 2">
    <name type="scientific">Zizania palustris</name>
    <name type="common">Northern wild rice</name>
    <dbReference type="NCBI Taxonomy" id="103762"/>
    <lineage>
        <taxon>Eukaryota</taxon>
        <taxon>Viridiplantae</taxon>
        <taxon>Streptophyta</taxon>
        <taxon>Embryophyta</taxon>
        <taxon>Tracheophyta</taxon>
        <taxon>Spermatophyta</taxon>
        <taxon>Magnoliopsida</taxon>
        <taxon>Liliopsida</taxon>
        <taxon>Poales</taxon>
        <taxon>Poaceae</taxon>
        <taxon>BOP clade</taxon>
        <taxon>Oryzoideae</taxon>
        <taxon>Oryzeae</taxon>
        <taxon>Zizaniinae</taxon>
        <taxon>Zizania</taxon>
    </lineage>
</organism>
<protein>
    <submittedName>
        <fullName evidence="1">Uncharacterized protein</fullName>
    </submittedName>
</protein>
<comment type="caution">
    <text evidence="1">The sequence shown here is derived from an EMBL/GenBank/DDBJ whole genome shotgun (WGS) entry which is preliminary data.</text>
</comment>
<accession>A0A8J5W4A6</accession>
<reference evidence="1" key="2">
    <citation type="submission" date="2021-02" db="EMBL/GenBank/DDBJ databases">
        <authorList>
            <person name="Kimball J.A."/>
            <person name="Haas M.W."/>
            <person name="Macchietto M."/>
            <person name="Kono T."/>
            <person name="Duquette J."/>
            <person name="Shao M."/>
        </authorList>
    </citation>
    <scope>NUCLEOTIDE SEQUENCE</scope>
    <source>
        <tissue evidence="1">Fresh leaf tissue</tissue>
    </source>
</reference>
<evidence type="ECO:0000313" key="2">
    <source>
        <dbReference type="Proteomes" id="UP000729402"/>
    </source>
</evidence>
<dbReference type="Proteomes" id="UP000729402">
    <property type="component" value="Unassembled WGS sequence"/>
</dbReference>
<evidence type="ECO:0000313" key="1">
    <source>
        <dbReference type="EMBL" id="KAG8075244.1"/>
    </source>
</evidence>
<keyword evidence="2" id="KW-1185">Reference proteome</keyword>
<reference evidence="1" key="1">
    <citation type="journal article" date="2021" name="bioRxiv">
        <title>Whole Genome Assembly and Annotation of Northern Wild Rice, Zizania palustris L., Supports a Whole Genome Duplication in the Zizania Genus.</title>
        <authorList>
            <person name="Haas M."/>
            <person name="Kono T."/>
            <person name="Macchietto M."/>
            <person name="Millas R."/>
            <person name="McGilp L."/>
            <person name="Shao M."/>
            <person name="Duquette J."/>
            <person name="Hirsch C.N."/>
            <person name="Kimball J."/>
        </authorList>
    </citation>
    <scope>NUCLEOTIDE SEQUENCE</scope>
    <source>
        <tissue evidence="1">Fresh leaf tissue</tissue>
    </source>
</reference>
<name>A0A8J5W4A6_ZIZPA</name>
<proteinExistence type="predicted"/>